<evidence type="ECO:0000313" key="2">
    <source>
        <dbReference type="EMBL" id="RDB03693.1"/>
    </source>
</evidence>
<accession>A0A369I840</accession>
<dbReference type="RefSeq" id="WP_114463293.1">
    <property type="nucleotide sequence ID" value="NZ_QPIW01000024.1"/>
</dbReference>
<organism evidence="2 3">
    <name type="scientific">Runella aurantiaca</name>
    <dbReference type="NCBI Taxonomy" id="2282308"/>
    <lineage>
        <taxon>Bacteria</taxon>
        <taxon>Pseudomonadati</taxon>
        <taxon>Bacteroidota</taxon>
        <taxon>Cytophagia</taxon>
        <taxon>Cytophagales</taxon>
        <taxon>Spirosomataceae</taxon>
        <taxon>Runella</taxon>
    </lineage>
</organism>
<feature type="signal peptide" evidence="1">
    <location>
        <begin position="1"/>
        <end position="17"/>
    </location>
</feature>
<keyword evidence="3" id="KW-1185">Reference proteome</keyword>
<dbReference type="Proteomes" id="UP000253141">
    <property type="component" value="Unassembled WGS sequence"/>
</dbReference>
<dbReference type="EMBL" id="QPIW01000024">
    <property type="protein sequence ID" value="RDB03693.1"/>
    <property type="molecule type" value="Genomic_DNA"/>
</dbReference>
<protein>
    <recommendedName>
        <fullName evidence="4">DUF4252 domain-containing protein</fullName>
    </recommendedName>
</protein>
<evidence type="ECO:0000256" key="1">
    <source>
        <dbReference type="SAM" id="SignalP"/>
    </source>
</evidence>
<dbReference type="AlphaFoldDB" id="A0A369I840"/>
<feature type="chain" id="PRO_5017050181" description="DUF4252 domain-containing protein" evidence="1">
    <location>
        <begin position="18"/>
        <end position="196"/>
    </location>
</feature>
<keyword evidence="1" id="KW-0732">Signal</keyword>
<evidence type="ECO:0000313" key="3">
    <source>
        <dbReference type="Proteomes" id="UP000253141"/>
    </source>
</evidence>
<name>A0A369I840_9BACT</name>
<reference evidence="2 3" key="1">
    <citation type="submission" date="2018-07" db="EMBL/GenBank/DDBJ databases">
        <title>Genome analysis of Runella aurantiaca.</title>
        <authorList>
            <person name="Yang X."/>
        </authorList>
    </citation>
    <scope>NUCLEOTIDE SEQUENCE [LARGE SCALE GENOMIC DNA]</scope>
    <source>
        <strain evidence="2 3">YX9</strain>
    </source>
</reference>
<gene>
    <name evidence="2" type="ORF">DVG78_22555</name>
</gene>
<sequence>MKTVLSALLLFSVQLFAQNNKNLARVQRLDGVEVYILAEPLREYETMTSVTTGVKAESILTGGLFNESITDKVLQYIRRARKQGAMFDAVLYSGGKSIVTIRFTGKPSEKTKGIARARQLEGVDVYILSEPLKDYETIISSGNNLKWKSYLTGGLVNNSIEEDMAGFIKKMRSSGVNMDGLIYSGGKSAISFRYRQ</sequence>
<dbReference type="OrthoDB" id="943754at2"/>
<comment type="caution">
    <text evidence="2">The sequence shown here is derived from an EMBL/GenBank/DDBJ whole genome shotgun (WGS) entry which is preliminary data.</text>
</comment>
<evidence type="ECO:0008006" key="4">
    <source>
        <dbReference type="Google" id="ProtNLM"/>
    </source>
</evidence>
<proteinExistence type="predicted"/>